<dbReference type="Proteomes" id="UP000190667">
    <property type="component" value="Unassembled WGS sequence"/>
</dbReference>
<dbReference type="STRING" id="1926881.BTJ39_14235"/>
<dbReference type="GO" id="GO:0009279">
    <property type="term" value="C:cell outer membrane"/>
    <property type="evidence" value="ECO:0007669"/>
    <property type="project" value="UniProtKB-SubCell"/>
</dbReference>
<evidence type="ECO:0000256" key="9">
    <source>
        <dbReference type="ARBA" id="ARBA00023237"/>
    </source>
</evidence>
<dbReference type="PROSITE" id="PS01151">
    <property type="entry name" value="FIMBRIAL_USHER"/>
    <property type="match status" value="1"/>
</dbReference>
<keyword evidence="6 10" id="KW-0812">Transmembrane</keyword>
<comment type="subcellular location">
    <subcellularLocation>
        <location evidence="1 10">Cell outer membrane</location>
        <topology evidence="1 10">Multi-pass membrane protein</topology>
    </subcellularLocation>
</comment>
<evidence type="ECO:0000256" key="5">
    <source>
        <dbReference type="ARBA" id="ARBA00022558"/>
    </source>
</evidence>
<dbReference type="FunFam" id="2.60.40.2610:FF:000001">
    <property type="entry name" value="Outer membrane fimbrial usher protein"/>
    <property type="match status" value="1"/>
</dbReference>
<sequence>MKKGFFFYNFIVITTCSLPLIMIQKVYSKDYFDPALLSLSGGQQDIANLDAFSESGGMSAGKYLVDVYINQNYEGQHMMTFSPGGDKKNRVELTTAFLKRMGVNINATPKLMSLSVNKPVGDISQYIKDAQVKFNISQLRLDISIPQVNMQSRAQGYVDSQFWDEGVPAALLNYNINGSSSEYRGTRAADSKQNNLFANLSGGVNWGAWRLRSNVTYSYNDIYGSAIGNARFQKLQVNTTYLQRDIIPLKSQILLGENNTGNEVFDSFPFQGLQLASSDEMLPDSLRGFAPLISGVARTNARVTVTQNGNIVYQSYVPPGPFRISDLYQAGQGGNLIVTIREADGEVRTQKIAYSSLPVMRRPGSYKYEITTGRFHSNGLKDAENANFLLASYILGLPHNVTFYSGGLFSERYLSAVGGVGLSLGSFGALSADITTASAKLHGMKGFQQGESYRLRYSKSLMNTGTSIDLTAYRYSTQNYYSFTDFNNYRQFAYHDYLSGSSERQRSLFQTSLNQQLGKFGTLFLSASRYNYWNNNRIDNTLSAGLSTVIRGISVGVNYSIERVYNQGDWPENRQLAFNMQVPLALFSPQRTALHNIYASYQLTHSGRGQTQQQAGITGNALNSKLSYNLSQSWATARGDKNSNLNVSYQGAQGQVNVGYNYNNSARTLNAGINGGIVIHPHGVTLSQMLGDSLAIVEAPGAGGATVTNGNITTNDRGYAVIPYLAAYRRNNISLDPTTLPDDVDIKQSSVMVYPTRGAVVRAIFNPRVGYQALITMKNNNRPLRFGSTVTVISENNDADTSIVGEAGQVYLTGLATRGKLFAKWGAGTGEQCRAAFDLSHSKAASDYNPVRNITVDCQ</sequence>
<dbReference type="PANTHER" id="PTHR30451">
    <property type="entry name" value="OUTER MEMBRANE USHER PROTEIN"/>
    <property type="match status" value="1"/>
</dbReference>
<evidence type="ECO:0000259" key="11">
    <source>
        <dbReference type="Pfam" id="PF13953"/>
    </source>
</evidence>
<dbReference type="InterPro" id="IPR042186">
    <property type="entry name" value="FimD_plug_dom"/>
</dbReference>
<accession>A0A1S8YL86</accession>
<dbReference type="GO" id="GO:0015473">
    <property type="term" value="F:fimbrial usher porin activity"/>
    <property type="evidence" value="ECO:0007669"/>
    <property type="project" value="InterPro"/>
</dbReference>
<evidence type="ECO:0000256" key="8">
    <source>
        <dbReference type="ARBA" id="ARBA00023136"/>
    </source>
</evidence>
<dbReference type="AlphaFoldDB" id="A0A1S8YL86"/>
<name>A0A1S8YL86_9GAMM</name>
<dbReference type="InterPro" id="IPR025885">
    <property type="entry name" value="PapC_N"/>
</dbReference>
<reference evidence="13 14" key="1">
    <citation type="submission" date="2016-12" db="EMBL/GenBank/DDBJ databases">
        <title>Izhakiella australiana sp. nov. of genus Izhakiella isolated from Australian desert.</title>
        <authorList>
            <person name="Ji M."/>
        </authorList>
    </citation>
    <scope>NUCLEOTIDE SEQUENCE [LARGE SCALE GENOMIC DNA]</scope>
    <source>
        <strain evidence="13 14">D4N98</strain>
    </source>
</reference>
<dbReference type="SUPFAM" id="SSF141729">
    <property type="entry name" value="FimD N-terminal domain-like"/>
    <property type="match status" value="1"/>
</dbReference>
<evidence type="ECO:0000313" key="13">
    <source>
        <dbReference type="EMBL" id="OON39433.1"/>
    </source>
</evidence>
<dbReference type="InterPro" id="IPR000015">
    <property type="entry name" value="Fimb_usher"/>
</dbReference>
<comment type="caution">
    <text evidence="13">The sequence shown here is derived from an EMBL/GenBank/DDBJ whole genome shotgun (WGS) entry which is preliminary data.</text>
</comment>
<evidence type="ECO:0000256" key="3">
    <source>
        <dbReference type="ARBA" id="ARBA00022448"/>
    </source>
</evidence>
<dbReference type="Gene3D" id="2.60.40.2610">
    <property type="entry name" value="Outer membrane usher protein FimD, plug domain"/>
    <property type="match status" value="1"/>
</dbReference>
<dbReference type="InterPro" id="IPR043142">
    <property type="entry name" value="PapC-like_C_sf"/>
</dbReference>
<dbReference type="InterPro" id="IPR037224">
    <property type="entry name" value="PapC_N_sf"/>
</dbReference>
<evidence type="ECO:0000259" key="12">
    <source>
        <dbReference type="Pfam" id="PF13954"/>
    </source>
</evidence>
<feature type="domain" description="PapC-like C-terminal" evidence="11">
    <location>
        <begin position="774"/>
        <end position="840"/>
    </location>
</feature>
<dbReference type="Pfam" id="PF13954">
    <property type="entry name" value="PapC_N"/>
    <property type="match status" value="1"/>
</dbReference>
<proteinExistence type="inferred from homology"/>
<feature type="domain" description="PapC N-terminal" evidence="12">
    <location>
        <begin position="31"/>
        <end position="178"/>
    </location>
</feature>
<evidence type="ECO:0000256" key="2">
    <source>
        <dbReference type="ARBA" id="ARBA00008064"/>
    </source>
</evidence>
<evidence type="ECO:0000256" key="4">
    <source>
        <dbReference type="ARBA" id="ARBA00022452"/>
    </source>
</evidence>
<keyword evidence="5 10" id="KW-1029">Fimbrium biogenesis</keyword>
<keyword evidence="7" id="KW-0732">Signal</keyword>
<dbReference type="InterPro" id="IPR018030">
    <property type="entry name" value="Fimbrial_membr_usher_CS"/>
</dbReference>
<keyword evidence="8 10" id="KW-0472">Membrane</keyword>
<dbReference type="FunFam" id="2.60.40.3110:FF:000001">
    <property type="entry name" value="Putative fimbrial outer membrane usher"/>
    <property type="match status" value="1"/>
</dbReference>
<organism evidence="13 14">
    <name type="scientific">Izhakiella australiensis</name>
    <dbReference type="NCBI Taxonomy" id="1926881"/>
    <lineage>
        <taxon>Bacteria</taxon>
        <taxon>Pseudomonadati</taxon>
        <taxon>Pseudomonadota</taxon>
        <taxon>Gammaproteobacteria</taxon>
        <taxon>Enterobacterales</taxon>
        <taxon>Erwiniaceae</taxon>
        <taxon>Izhakiella</taxon>
    </lineage>
</organism>
<dbReference type="Pfam" id="PF00577">
    <property type="entry name" value="Usher"/>
    <property type="match status" value="1"/>
</dbReference>
<keyword evidence="3 10" id="KW-0813">Transport</keyword>
<protein>
    <submittedName>
        <fullName evidence="13">Fimbrial assembly protein</fullName>
    </submittedName>
</protein>
<comment type="similarity">
    <text evidence="2 10">Belongs to the fimbrial export usher family.</text>
</comment>
<dbReference type="OrthoDB" id="6554712at2"/>
<gene>
    <name evidence="13" type="ORF">BTJ39_14235</name>
</gene>
<keyword evidence="9 10" id="KW-0998">Cell outer membrane</keyword>
<keyword evidence="14" id="KW-1185">Reference proteome</keyword>
<keyword evidence="4" id="KW-1134">Transmembrane beta strand</keyword>
<dbReference type="Gene3D" id="3.10.20.410">
    <property type="match status" value="1"/>
</dbReference>
<dbReference type="Pfam" id="PF13953">
    <property type="entry name" value="PapC_C"/>
    <property type="match status" value="1"/>
</dbReference>
<dbReference type="GO" id="GO:0009297">
    <property type="term" value="P:pilus assembly"/>
    <property type="evidence" value="ECO:0007669"/>
    <property type="project" value="InterPro"/>
</dbReference>
<evidence type="ECO:0000256" key="1">
    <source>
        <dbReference type="ARBA" id="ARBA00004571"/>
    </source>
</evidence>
<dbReference type="EMBL" id="MRUL01000009">
    <property type="protein sequence ID" value="OON39433.1"/>
    <property type="molecule type" value="Genomic_DNA"/>
</dbReference>
<dbReference type="Gene3D" id="2.60.40.2070">
    <property type="match status" value="1"/>
</dbReference>
<evidence type="ECO:0000313" key="14">
    <source>
        <dbReference type="Proteomes" id="UP000190667"/>
    </source>
</evidence>
<evidence type="ECO:0000256" key="7">
    <source>
        <dbReference type="ARBA" id="ARBA00022729"/>
    </source>
</evidence>
<evidence type="ECO:0000256" key="10">
    <source>
        <dbReference type="RuleBase" id="RU003884"/>
    </source>
</evidence>
<dbReference type="PANTHER" id="PTHR30451:SF21">
    <property type="entry name" value="FIMBRIAL USHER DOMAIN-CONTAINING PROTEIN YDET-RELATED"/>
    <property type="match status" value="1"/>
</dbReference>
<dbReference type="InterPro" id="IPR025949">
    <property type="entry name" value="PapC-like_C"/>
</dbReference>
<evidence type="ECO:0000256" key="6">
    <source>
        <dbReference type="ARBA" id="ARBA00022692"/>
    </source>
</evidence>
<dbReference type="Gene3D" id="2.60.40.3110">
    <property type="match status" value="1"/>
</dbReference>